<keyword evidence="1" id="KW-0812">Transmembrane</keyword>
<dbReference type="SUPFAM" id="SSF141571">
    <property type="entry name" value="Pentapeptide repeat-like"/>
    <property type="match status" value="1"/>
</dbReference>
<protein>
    <recommendedName>
        <fullName evidence="4">Low-complexity protein</fullName>
    </recommendedName>
</protein>
<dbReference type="Pfam" id="PF00805">
    <property type="entry name" value="Pentapeptide"/>
    <property type="match status" value="1"/>
</dbReference>
<dbReference type="OrthoDB" id="528457at2"/>
<name>A0A139X8Z0_9CYAN</name>
<evidence type="ECO:0008006" key="4">
    <source>
        <dbReference type="Google" id="ProtNLM"/>
    </source>
</evidence>
<feature type="transmembrane region" description="Helical" evidence="1">
    <location>
        <begin position="94"/>
        <end position="111"/>
    </location>
</feature>
<keyword evidence="1" id="KW-0472">Membrane</keyword>
<dbReference type="Proteomes" id="UP000076925">
    <property type="component" value="Unassembled WGS sequence"/>
</dbReference>
<proteinExistence type="predicted"/>
<accession>A0A139X8Z0</accession>
<dbReference type="InterPro" id="IPR001646">
    <property type="entry name" value="5peptide_repeat"/>
</dbReference>
<feature type="transmembrane region" description="Helical" evidence="1">
    <location>
        <begin position="177"/>
        <end position="199"/>
    </location>
</feature>
<keyword evidence="1" id="KW-1133">Transmembrane helix</keyword>
<evidence type="ECO:0000313" key="3">
    <source>
        <dbReference type="Proteomes" id="UP000076925"/>
    </source>
</evidence>
<feature type="transmembrane region" description="Helical" evidence="1">
    <location>
        <begin position="56"/>
        <end position="82"/>
    </location>
</feature>
<reference evidence="2 3" key="1">
    <citation type="journal article" date="2013" name="Genome Biol. Evol.">
        <title>Genomes of Stigonematalean cyanobacteria (subsection V) and the evolution of oxygenic photosynthesis from prokaryotes to plastids.</title>
        <authorList>
            <person name="Dagan T."/>
            <person name="Roettger M."/>
            <person name="Stucken K."/>
            <person name="Landan G."/>
            <person name="Koch R."/>
            <person name="Major P."/>
            <person name="Gould S.B."/>
            <person name="Goremykin V.V."/>
            <person name="Rippka R."/>
            <person name="Tandeau de Marsac N."/>
            <person name="Gugger M."/>
            <person name="Lockhart P.J."/>
            <person name="Allen J.F."/>
            <person name="Brune I."/>
            <person name="Maus I."/>
            <person name="Puhler A."/>
            <person name="Martin W.F."/>
        </authorList>
    </citation>
    <scope>NUCLEOTIDE SEQUENCE [LARGE SCALE GENOMIC DNA]</scope>
    <source>
        <strain evidence="2 3">PCC 7110</strain>
    </source>
</reference>
<dbReference type="RefSeq" id="WP_017741551.1">
    <property type="nucleotide sequence ID" value="NZ_KQ976354.1"/>
</dbReference>
<feature type="transmembrane region" description="Helical" evidence="1">
    <location>
        <begin position="118"/>
        <end position="139"/>
    </location>
</feature>
<dbReference type="EMBL" id="ANNX02000023">
    <property type="protein sequence ID" value="KYC41174.1"/>
    <property type="molecule type" value="Genomic_DNA"/>
</dbReference>
<feature type="transmembrane region" description="Helical" evidence="1">
    <location>
        <begin position="145"/>
        <end position="170"/>
    </location>
</feature>
<dbReference type="AlphaFoldDB" id="A0A139X8Z0"/>
<dbReference type="STRING" id="128403.WA1_03555"/>
<evidence type="ECO:0000313" key="2">
    <source>
        <dbReference type="EMBL" id="KYC41174.1"/>
    </source>
</evidence>
<keyword evidence="3" id="KW-1185">Reference proteome</keyword>
<organism evidence="2 3">
    <name type="scientific">Scytonema hofmannii PCC 7110</name>
    <dbReference type="NCBI Taxonomy" id="128403"/>
    <lineage>
        <taxon>Bacteria</taxon>
        <taxon>Bacillati</taxon>
        <taxon>Cyanobacteriota</taxon>
        <taxon>Cyanophyceae</taxon>
        <taxon>Nostocales</taxon>
        <taxon>Scytonemataceae</taxon>
        <taxon>Scytonema</taxon>
    </lineage>
</organism>
<sequence length="218" mass="22153">MPLDYSGQNLRGRSFRGQNLEGANFSGADIREADFRGANLKGANFKAAQAGLQKRWAIGLVTSLWLISGLSGVVSGSTAYLVSVIFDSNIKNSITGVLSLILIAVFFIITIRQGLGAGLSAVAITVVVTITGALIANLVAGALGIASAVASSIGVAISFALCVACAFFTVGAFSIPFVVSVTGLGSIAVTVALISAMFAHKALAVGVGEPILSTHLHD</sequence>
<evidence type="ECO:0000256" key="1">
    <source>
        <dbReference type="SAM" id="Phobius"/>
    </source>
</evidence>
<gene>
    <name evidence="2" type="ORF">WA1_03555</name>
</gene>
<dbReference type="Gene3D" id="2.160.20.80">
    <property type="entry name" value="E3 ubiquitin-protein ligase SopA"/>
    <property type="match status" value="1"/>
</dbReference>
<comment type="caution">
    <text evidence="2">The sequence shown here is derived from an EMBL/GenBank/DDBJ whole genome shotgun (WGS) entry which is preliminary data.</text>
</comment>